<keyword evidence="3" id="KW-1185">Reference proteome</keyword>
<protein>
    <recommendedName>
        <fullName evidence="4">Sigma factor regulator C-terminal domain-containing protein</fullName>
    </recommendedName>
</protein>
<gene>
    <name evidence="2" type="ORF">NE619_10165</name>
</gene>
<evidence type="ECO:0000313" key="3">
    <source>
        <dbReference type="Proteomes" id="UP001524502"/>
    </source>
</evidence>
<dbReference type="Proteomes" id="UP001524502">
    <property type="component" value="Unassembled WGS sequence"/>
</dbReference>
<evidence type="ECO:0000256" key="1">
    <source>
        <dbReference type="SAM" id="Phobius"/>
    </source>
</evidence>
<dbReference type="RefSeq" id="WP_256132283.1">
    <property type="nucleotide sequence ID" value="NZ_JANFXK010000010.1"/>
</dbReference>
<accession>A0ABT1RPH1</accession>
<comment type="caution">
    <text evidence="2">The sequence shown here is derived from an EMBL/GenBank/DDBJ whole genome shotgun (WGS) entry which is preliminary data.</text>
</comment>
<keyword evidence="1" id="KW-0812">Transmembrane</keyword>
<evidence type="ECO:0000313" key="2">
    <source>
        <dbReference type="EMBL" id="MCQ4637090.1"/>
    </source>
</evidence>
<feature type="transmembrane region" description="Helical" evidence="1">
    <location>
        <begin position="41"/>
        <end position="62"/>
    </location>
</feature>
<proteinExistence type="predicted"/>
<dbReference type="EMBL" id="JANFXK010000010">
    <property type="protein sequence ID" value="MCQ4637090.1"/>
    <property type="molecule type" value="Genomic_DNA"/>
</dbReference>
<name>A0ABT1RPH1_9FIRM</name>
<keyword evidence="1" id="KW-1133">Transmembrane helix</keyword>
<organism evidence="2 3">
    <name type="scientific">Anaerovorax odorimutans</name>
    <dbReference type="NCBI Taxonomy" id="109327"/>
    <lineage>
        <taxon>Bacteria</taxon>
        <taxon>Bacillati</taxon>
        <taxon>Bacillota</taxon>
        <taxon>Clostridia</taxon>
        <taxon>Peptostreptococcales</taxon>
        <taxon>Anaerovoracaceae</taxon>
        <taxon>Anaerovorax</taxon>
    </lineage>
</organism>
<evidence type="ECO:0008006" key="4">
    <source>
        <dbReference type="Google" id="ProtNLM"/>
    </source>
</evidence>
<sequence>MSKDIYQKAMNHIAFSEDLDQKILRYVKNTENKKARRRKKWMASAVAAAACLVCLLAGILFFTGKDGAEIVQPGGGQGENQLPVITFSFAAEGAGGGEDFGFLVIKKGDSLKQGNPTLNNVDEIKQLPVFKQEKGKICAAIEDGVALKDIKKQMEFSQEKKESETFYSFDGKSGETYWNYFEGKEASLAEELLNYEFKRIEGVDRTSEEGNDSSLLNYYRIPGEKVGDYPIITGKEAEEKLRQGKFFAFGGEETVAKTAEILSVEITYMKDEYQTYIQPVYKFVITDKSWEKGLKTVMKENGCRNPGEFTSVSEVYVPALPDQYLKITEPELHMN</sequence>
<reference evidence="2 3" key="1">
    <citation type="submission" date="2022-06" db="EMBL/GenBank/DDBJ databases">
        <title>Isolation of gut microbiota from human fecal samples.</title>
        <authorList>
            <person name="Pamer E.G."/>
            <person name="Barat B."/>
            <person name="Waligurski E."/>
            <person name="Medina S."/>
            <person name="Paddock L."/>
            <person name="Mostad J."/>
        </authorList>
    </citation>
    <scope>NUCLEOTIDE SEQUENCE [LARGE SCALE GENOMIC DNA]</scope>
    <source>
        <strain evidence="2 3">SL.3.17</strain>
    </source>
</reference>
<keyword evidence="1" id="KW-0472">Membrane</keyword>